<feature type="non-terminal residue" evidence="2">
    <location>
        <position position="97"/>
    </location>
</feature>
<proteinExistence type="predicted"/>
<protein>
    <submittedName>
        <fullName evidence="2">Uncharacterized protein</fullName>
    </submittedName>
</protein>
<keyword evidence="1" id="KW-0472">Membrane</keyword>
<comment type="caution">
    <text evidence="2">The sequence shown here is derived from an EMBL/GenBank/DDBJ whole genome shotgun (WGS) entry which is preliminary data.</text>
</comment>
<evidence type="ECO:0000313" key="2">
    <source>
        <dbReference type="EMBL" id="CAI9543677.1"/>
    </source>
</evidence>
<feature type="transmembrane region" description="Helical" evidence="1">
    <location>
        <begin position="75"/>
        <end position="96"/>
    </location>
</feature>
<sequence>FYTTSGNPELHSGLPCGAALGVPAALTLSFVPTMCPPAAASPAISSGRCVPVPMTSGRTGAASGGKFKKFKKCHFFFSILSLVFLSCALPAFCLFFL</sequence>
<name>A0ABN9B7X0_9NEOB</name>
<keyword evidence="1" id="KW-1133">Transmembrane helix</keyword>
<dbReference type="EMBL" id="CATNWA010002755">
    <property type="protein sequence ID" value="CAI9543677.1"/>
    <property type="molecule type" value="Genomic_DNA"/>
</dbReference>
<keyword evidence="1" id="KW-0812">Transmembrane</keyword>
<gene>
    <name evidence="2" type="ORF">SPARVUS_LOCUS2343052</name>
</gene>
<keyword evidence="3" id="KW-1185">Reference proteome</keyword>
<feature type="non-terminal residue" evidence="2">
    <location>
        <position position="1"/>
    </location>
</feature>
<accession>A0ABN9B7X0</accession>
<dbReference type="Proteomes" id="UP001162483">
    <property type="component" value="Unassembled WGS sequence"/>
</dbReference>
<evidence type="ECO:0000256" key="1">
    <source>
        <dbReference type="SAM" id="Phobius"/>
    </source>
</evidence>
<evidence type="ECO:0000313" key="3">
    <source>
        <dbReference type="Proteomes" id="UP001162483"/>
    </source>
</evidence>
<organism evidence="2 3">
    <name type="scientific">Staurois parvus</name>
    <dbReference type="NCBI Taxonomy" id="386267"/>
    <lineage>
        <taxon>Eukaryota</taxon>
        <taxon>Metazoa</taxon>
        <taxon>Chordata</taxon>
        <taxon>Craniata</taxon>
        <taxon>Vertebrata</taxon>
        <taxon>Euteleostomi</taxon>
        <taxon>Amphibia</taxon>
        <taxon>Batrachia</taxon>
        <taxon>Anura</taxon>
        <taxon>Neobatrachia</taxon>
        <taxon>Ranoidea</taxon>
        <taxon>Ranidae</taxon>
        <taxon>Staurois</taxon>
    </lineage>
</organism>
<reference evidence="2" key="1">
    <citation type="submission" date="2023-05" db="EMBL/GenBank/DDBJ databases">
        <authorList>
            <person name="Stuckert A."/>
        </authorList>
    </citation>
    <scope>NUCLEOTIDE SEQUENCE</scope>
</reference>